<reference evidence="2 3" key="1">
    <citation type="submission" date="2018-08" db="EMBL/GenBank/DDBJ databases">
        <title>Genomic Encyclopedia of Type Strains, Phase IV (KMG-IV): sequencing the most valuable type-strain genomes for metagenomic binning, comparative biology and taxonomic classification.</title>
        <authorList>
            <person name="Goeker M."/>
        </authorList>
    </citation>
    <scope>NUCLEOTIDE SEQUENCE [LARGE SCALE GENOMIC DNA]</scope>
    <source>
        <strain evidence="2 3">DSM 18841</strain>
    </source>
</reference>
<keyword evidence="1" id="KW-1133">Transmembrane helix</keyword>
<feature type="transmembrane region" description="Helical" evidence="1">
    <location>
        <begin position="7"/>
        <end position="24"/>
    </location>
</feature>
<dbReference type="RefSeq" id="WP_115902013.1">
    <property type="nucleotide sequence ID" value="NZ_QUNS01000009.1"/>
</dbReference>
<organism evidence="2 3">
    <name type="scientific">Tenacibaculum gallaicum</name>
    <dbReference type="NCBI Taxonomy" id="561505"/>
    <lineage>
        <taxon>Bacteria</taxon>
        <taxon>Pseudomonadati</taxon>
        <taxon>Bacteroidota</taxon>
        <taxon>Flavobacteriia</taxon>
        <taxon>Flavobacteriales</taxon>
        <taxon>Flavobacteriaceae</taxon>
        <taxon>Tenacibaculum</taxon>
    </lineage>
</organism>
<evidence type="ECO:0000313" key="2">
    <source>
        <dbReference type="EMBL" id="REH45823.1"/>
    </source>
</evidence>
<feature type="transmembrane region" description="Helical" evidence="1">
    <location>
        <begin position="48"/>
        <end position="72"/>
    </location>
</feature>
<comment type="caution">
    <text evidence="2">The sequence shown here is derived from an EMBL/GenBank/DDBJ whole genome shotgun (WGS) entry which is preliminary data.</text>
</comment>
<dbReference type="EMBL" id="QUNS01000009">
    <property type="protein sequence ID" value="REH45823.1"/>
    <property type="molecule type" value="Genomic_DNA"/>
</dbReference>
<name>A0A3E0HHC0_9FLAO</name>
<dbReference type="AlphaFoldDB" id="A0A3E0HHC0"/>
<accession>A0A3E0HHC0</accession>
<dbReference type="Proteomes" id="UP000256884">
    <property type="component" value="Unassembled WGS sequence"/>
</dbReference>
<keyword evidence="1" id="KW-0812">Transmembrane</keyword>
<proteinExistence type="predicted"/>
<gene>
    <name evidence="2" type="ORF">C7448_10975</name>
</gene>
<protein>
    <submittedName>
        <fullName evidence="2">Uncharacterized protein</fullName>
    </submittedName>
</protein>
<keyword evidence="1" id="KW-0472">Membrane</keyword>
<keyword evidence="3" id="KW-1185">Reference proteome</keyword>
<evidence type="ECO:0000256" key="1">
    <source>
        <dbReference type="SAM" id="Phobius"/>
    </source>
</evidence>
<sequence length="82" mass="10165">MKKYYKTFKLLFISAFSFSLYYYIDNHDALILLQEKADKYSMRRGFEFFIFVNIFKYFFLLLSFMSIIFLAFTSYKNKKNEY</sequence>
<evidence type="ECO:0000313" key="3">
    <source>
        <dbReference type="Proteomes" id="UP000256884"/>
    </source>
</evidence>